<dbReference type="Proteomes" id="UP000542125">
    <property type="component" value="Unassembled WGS sequence"/>
</dbReference>
<sequence>MDKLNNAEIDAAIERGKIARASEPRAASARFDTDAGRVTVELENGCVFAFPPGLVQELATATLDQLGQVQVIGNGFGLYWEALDADVAIPSLMAGLFGTQAWMARRAGQTTSPAKAAAARHNGALGGRPRKSAVV</sequence>
<proteinExistence type="predicted"/>
<evidence type="ECO:0008006" key="4">
    <source>
        <dbReference type="Google" id="ProtNLM"/>
    </source>
</evidence>
<organism evidence="2 3">
    <name type="scientific">Pigmentiphaga litoralis</name>
    <dbReference type="NCBI Taxonomy" id="516702"/>
    <lineage>
        <taxon>Bacteria</taxon>
        <taxon>Pseudomonadati</taxon>
        <taxon>Pseudomonadota</taxon>
        <taxon>Betaproteobacteria</taxon>
        <taxon>Burkholderiales</taxon>
        <taxon>Alcaligenaceae</taxon>
        <taxon>Pigmentiphaga</taxon>
    </lineage>
</organism>
<protein>
    <recommendedName>
        <fullName evidence="4">DUF2442 domain-containing protein</fullName>
    </recommendedName>
</protein>
<keyword evidence="3" id="KW-1185">Reference proteome</keyword>
<evidence type="ECO:0000313" key="2">
    <source>
        <dbReference type="EMBL" id="NYE83203.1"/>
    </source>
</evidence>
<accession>A0A7Y9LNI4</accession>
<dbReference type="Pfam" id="PF10387">
    <property type="entry name" value="DUF2442"/>
    <property type="match status" value="1"/>
</dbReference>
<name>A0A7Y9LNI4_9BURK</name>
<dbReference type="InterPro" id="IPR018841">
    <property type="entry name" value="DUF2442"/>
</dbReference>
<evidence type="ECO:0000256" key="1">
    <source>
        <dbReference type="SAM" id="MobiDB-lite"/>
    </source>
</evidence>
<gene>
    <name evidence="2" type="ORF">FHW18_002474</name>
</gene>
<reference evidence="2 3" key="1">
    <citation type="submission" date="2020-07" db="EMBL/GenBank/DDBJ databases">
        <title>Genomic Encyclopedia of Type Strains, Phase IV (KMG-V): Genome sequencing to study the core and pangenomes of soil and plant-associated prokaryotes.</title>
        <authorList>
            <person name="Whitman W."/>
        </authorList>
    </citation>
    <scope>NUCLEOTIDE SEQUENCE [LARGE SCALE GENOMIC DNA]</scope>
    <source>
        <strain evidence="2 3">SAS40</strain>
    </source>
</reference>
<dbReference type="RefSeq" id="WP_179586668.1">
    <property type="nucleotide sequence ID" value="NZ_JACBYR010000001.1"/>
</dbReference>
<dbReference type="AlphaFoldDB" id="A0A7Y9LNI4"/>
<comment type="caution">
    <text evidence="2">The sequence shown here is derived from an EMBL/GenBank/DDBJ whole genome shotgun (WGS) entry which is preliminary data.</text>
</comment>
<dbReference type="EMBL" id="JACBYR010000001">
    <property type="protein sequence ID" value="NYE83203.1"/>
    <property type="molecule type" value="Genomic_DNA"/>
</dbReference>
<feature type="region of interest" description="Disordered" evidence="1">
    <location>
        <begin position="112"/>
        <end position="135"/>
    </location>
</feature>
<dbReference type="Gene3D" id="3.30.2020.40">
    <property type="entry name" value="Uncharacterised protein PF10387, DUF2442"/>
    <property type="match status" value="1"/>
</dbReference>
<evidence type="ECO:0000313" key="3">
    <source>
        <dbReference type="Proteomes" id="UP000542125"/>
    </source>
</evidence>